<keyword evidence="5" id="KW-0234">DNA repair</keyword>
<dbReference type="EMBL" id="FOOX01000028">
    <property type="protein sequence ID" value="SFH36884.1"/>
    <property type="molecule type" value="Genomic_DNA"/>
</dbReference>
<dbReference type="OrthoDB" id="9801520at2"/>
<dbReference type="NCBIfam" id="TIGR00632">
    <property type="entry name" value="vsr"/>
    <property type="match status" value="1"/>
</dbReference>
<reference evidence="8" key="1">
    <citation type="submission" date="2016-10" db="EMBL/GenBank/DDBJ databases">
        <authorList>
            <person name="Varghese N."/>
            <person name="Submissions S."/>
        </authorList>
    </citation>
    <scope>NUCLEOTIDE SEQUENCE [LARGE SCALE GENOMIC DNA]</scope>
    <source>
        <strain evidence="8">DSM 17038</strain>
    </source>
</reference>
<organism evidence="7 8">
    <name type="scientific">Desulfotruncus arcticus DSM 17038</name>
    <dbReference type="NCBI Taxonomy" id="1121424"/>
    <lineage>
        <taxon>Bacteria</taxon>
        <taxon>Bacillati</taxon>
        <taxon>Bacillota</taxon>
        <taxon>Clostridia</taxon>
        <taxon>Eubacteriales</taxon>
        <taxon>Desulfallaceae</taxon>
        <taxon>Desulfotruncus</taxon>
    </lineage>
</organism>
<keyword evidence="3" id="KW-0227">DNA damage</keyword>
<accession>A0A1I2ZGL3</accession>
<evidence type="ECO:0000256" key="6">
    <source>
        <dbReference type="ARBA" id="ARBA00029466"/>
    </source>
</evidence>
<dbReference type="Pfam" id="PF03852">
    <property type="entry name" value="Vsr"/>
    <property type="match status" value="1"/>
</dbReference>
<dbReference type="InterPro" id="IPR004603">
    <property type="entry name" value="DNA_mismatch_endonuc_vsr"/>
</dbReference>
<dbReference type="RefSeq" id="WP_092475778.1">
    <property type="nucleotide sequence ID" value="NZ_FOOX01000028.1"/>
</dbReference>
<dbReference type="Gene3D" id="3.40.960.10">
    <property type="entry name" value="VSR Endonuclease"/>
    <property type="match status" value="1"/>
</dbReference>
<keyword evidence="4" id="KW-0378">Hydrolase</keyword>
<evidence type="ECO:0000256" key="5">
    <source>
        <dbReference type="ARBA" id="ARBA00023204"/>
    </source>
</evidence>
<evidence type="ECO:0000313" key="8">
    <source>
        <dbReference type="Proteomes" id="UP000199337"/>
    </source>
</evidence>
<name>A0A1I2ZGL3_9FIRM</name>
<dbReference type="STRING" id="341036.SAMN05660649_04927"/>
<dbReference type="GO" id="GO:0004519">
    <property type="term" value="F:endonuclease activity"/>
    <property type="evidence" value="ECO:0007669"/>
    <property type="project" value="UniProtKB-KW"/>
</dbReference>
<dbReference type="GO" id="GO:0016787">
    <property type="term" value="F:hydrolase activity"/>
    <property type="evidence" value="ECO:0007669"/>
    <property type="project" value="UniProtKB-KW"/>
</dbReference>
<gene>
    <name evidence="7" type="ORF">SAMN05660649_04927</name>
</gene>
<dbReference type="SUPFAM" id="SSF52980">
    <property type="entry name" value="Restriction endonuclease-like"/>
    <property type="match status" value="1"/>
</dbReference>
<protein>
    <submittedName>
        <fullName evidence="7">T/G mismatch-specific endonuclease</fullName>
    </submittedName>
</protein>
<dbReference type="Proteomes" id="UP000199337">
    <property type="component" value="Unassembled WGS sequence"/>
</dbReference>
<evidence type="ECO:0000256" key="3">
    <source>
        <dbReference type="ARBA" id="ARBA00022763"/>
    </source>
</evidence>
<evidence type="ECO:0000256" key="1">
    <source>
        <dbReference type="ARBA" id="ARBA00022722"/>
    </source>
</evidence>
<dbReference type="AlphaFoldDB" id="A0A1I2ZGL3"/>
<dbReference type="CDD" id="cd00221">
    <property type="entry name" value="Vsr"/>
    <property type="match status" value="1"/>
</dbReference>
<proteinExistence type="inferred from homology"/>
<dbReference type="GO" id="GO:0006298">
    <property type="term" value="P:mismatch repair"/>
    <property type="evidence" value="ECO:0007669"/>
    <property type="project" value="InterPro"/>
</dbReference>
<dbReference type="InterPro" id="IPR011335">
    <property type="entry name" value="Restrct_endonuc-II-like"/>
</dbReference>
<comment type="similarity">
    <text evidence="6">Belongs to the Vsr family.</text>
</comment>
<keyword evidence="1" id="KW-0540">Nuclease</keyword>
<keyword evidence="8" id="KW-1185">Reference proteome</keyword>
<evidence type="ECO:0000256" key="4">
    <source>
        <dbReference type="ARBA" id="ARBA00022801"/>
    </source>
</evidence>
<evidence type="ECO:0000313" key="7">
    <source>
        <dbReference type="EMBL" id="SFH36884.1"/>
    </source>
</evidence>
<sequence>MGRDPRITHKIMSAVKSKDTRPELALRKALWHQGLRFRVNYKNLPGKPDIVFTKAKIAVFCDGDYWHGHNWALRGLKDLNEELSRYSEFWADKIRRNIRRDEEVNWQLAEMGWTVIRIWESDIIKDTAGCLAKIREIYAQNVATTMERGQGQPECGETNDIN</sequence>
<evidence type="ECO:0000256" key="2">
    <source>
        <dbReference type="ARBA" id="ARBA00022759"/>
    </source>
</evidence>
<keyword evidence="2 7" id="KW-0255">Endonuclease</keyword>